<protein>
    <submittedName>
        <fullName evidence="1">Uncharacterized protein</fullName>
    </submittedName>
</protein>
<accession>L8JB83</accession>
<reference evidence="1 2" key="1">
    <citation type="submission" date="2012-12" db="EMBL/GenBank/DDBJ databases">
        <title>Genome Assembly of Photobacterium sp. AK15.</title>
        <authorList>
            <person name="Khatri I."/>
            <person name="Vaidya B."/>
            <person name="Srinivas T.N.R."/>
            <person name="Subramanian S."/>
            <person name="Pinnaka A."/>
        </authorList>
    </citation>
    <scope>NUCLEOTIDE SEQUENCE [LARGE SCALE GENOMIC DNA]</scope>
    <source>
        <strain evidence="1 2">AK15</strain>
    </source>
</reference>
<dbReference type="AlphaFoldDB" id="L8JB83"/>
<gene>
    <name evidence="1" type="ORF">C942_00513</name>
</gene>
<name>L8JB83_9GAMM</name>
<proteinExistence type="predicted"/>
<dbReference type="EMBL" id="AMZO01000013">
    <property type="protein sequence ID" value="ELR66071.1"/>
    <property type="molecule type" value="Genomic_DNA"/>
</dbReference>
<evidence type="ECO:0000313" key="2">
    <source>
        <dbReference type="Proteomes" id="UP000011134"/>
    </source>
</evidence>
<organism evidence="1 2">
    <name type="scientific">Photobacterium marinum</name>
    <dbReference type="NCBI Taxonomy" id="1056511"/>
    <lineage>
        <taxon>Bacteria</taxon>
        <taxon>Pseudomonadati</taxon>
        <taxon>Pseudomonadota</taxon>
        <taxon>Gammaproteobacteria</taxon>
        <taxon>Vibrionales</taxon>
        <taxon>Vibrionaceae</taxon>
        <taxon>Photobacterium</taxon>
    </lineage>
</organism>
<evidence type="ECO:0000313" key="1">
    <source>
        <dbReference type="EMBL" id="ELR66071.1"/>
    </source>
</evidence>
<dbReference type="PATRIC" id="fig|1056511.3.peg.2002"/>
<comment type="caution">
    <text evidence="1">The sequence shown here is derived from an EMBL/GenBank/DDBJ whole genome shotgun (WGS) entry which is preliminary data.</text>
</comment>
<dbReference type="Proteomes" id="UP000011134">
    <property type="component" value="Unassembled WGS sequence"/>
</dbReference>
<keyword evidence="2" id="KW-1185">Reference proteome</keyword>
<dbReference type="RefSeq" id="WP_007465140.1">
    <property type="nucleotide sequence ID" value="NZ_AMZO01000013.1"/>
</dbReference>
<sequence>MKRYNYIKNEREGVSGLVTTELETKSIKDVETVIKTGKDKAVIDGFIEMYLTGLYPYAKVEEEYISNEMKLSELLAGDEVNQGAIDACYGVRKKLEEGKQEHKTTVIDAEGNEIEVIEVETFDAYPWLATYRGVEDAPKPPSYEFSIDEWKIEHCQLMRKWSYPDVRDQLDYLYHYGIEAWKTDLVEPVKAMFPKE</sequence>